<accession>A0A0F7ZEV7</accession>
<evidence type="ECO:0000313" key="2">
    <source>
        <dbReference type="Proteomes" id="UP000054481"/>
    </source>
</evidence>
<keyword evidence="2" id="KW-1185">Reference proteome</keyword>
<organism evidence="1 2">
    <name type="scientific">Hirsutella minnesotensis 3608</name>
    <dbReference type="NCBI Taxonomy" id="1043627"/>
    <lineage>
        <taxon>Eukaryota</taxon>
        <taxon>Fungi</taxon>
        <taxon>Dikarya</taxon>
        <taxon>Ascomycota</taxon>
        <taxon>Pezizomycotina</taxon>
        <taxon>Sordariomycetes</taxon>
        <taxon>Hypocreomycetidae</taxon>
        <taxon>Hypocreales</taxon>
        <taxon>Ophiocordycipitaceae</taxon>
        <taxon>Hirsutella</taxon>
    </lineage>
</organism>
<gene>
    <name evidence="1" type="ORF">HIM_12546</name>
</gene>
<dbReference type="SUPFAM" id="SSF51197">
    <property type="entry name" value="Clavaminate synthase-like"/>
    <property type="match status" value="1"/>
</dbReference>
<proteinExistence type="predicted"/>
<dbReference type="OrthoDB" id="5154177at2759"/>
<evidence type="ECO:0008006" key="3">
    <source>
        <dbReference type="Google" id="ProtNLM"/>
    </source>
</evidence>
<dbReference type="Gene3D" id="2.60.120.650">
    <property type="entry name" value="Cupin"/>
    <property type="match status" value="1"/>
</dbReference>
<name>A0A0F7ZEV7_9HYPO</name>
<dbReference type="EMBL" id="KQ031047">
    <property type="protein sequence ID" value="KJZ68061.1"/>
    <property type="molecule type" value="Genomic_DNA"/>
</dbReference>
<sequence length="226" mass="25753">MPADEVISRIKDGNKLSDRRLPINLLSLKFFGQVPVAPAILNNPRFCLIQAINSRLEAHQPQWNMAGKRSYSAEGAKASLLFSLFAQRGCFTGFHVDSPDGTWVRNMWGLKVWIFPSRRDLADITKFEAQGDEWIPESIRVIVLEPGDTLIMPPGEIIPHAVLTLEDSHMVGGMFMDKFRILESIEKLCWIAKHPQRRLRQIRRAIGEPTTGPKLLMQRALWKEMP</sequence>
<protein>
    <recommendedName>
        <fullName evidence="3">JmjC domain-containing protein</fullName>
    </recommendedName>
</protein>
<evidence type="ECO:0000313" key="1">
    <source>
        <dbReference type="EMBL" id="KJZ68061.1"/>
    </source>
</evidence>
<reference evidence="1 2" key="1">
    <citation type="journal article" date="2014" name="Genome Biol. Evol.">
        <title>Comparative genomics and transcriptomics analyses reveal divergent lifestyle features of nematode endoparasitic fungus Hirsutella minnesotensis.</title>
        <authorList>
            <person name="Lai Y."/>
            <person name="Liu K."/>
            <person name="Zhang X."/>
            <person name="Zhang X."/>
            <person name="Li K."/>
            <person name="Wang N."/>
            <person name="Shu C."/>
            <person name="Wu Y."/>
            <person name="Wang C."/>
            <person name="Bushley K.E."/>
            <person name="Xiang M."/>
            <person name="Liu X."/>
        </authorList>
    </citation>
    <scope>NUCLEOTIDE SEQUENCE [LARGE SCALE GENOMIC DNA]</scope>
    <source>
        <strain evidence="1 2">3608</strain>
    </source>
</reference>
<dbReference type="AlphaFoldDB" id="A0A0F7ZEV7"/>
<dbReference type="Proteomes" id="UP000054481">
    <property type="component" value="Unassembled WGS sequence"/>
</dbReference>